<name>A0A4P6YGE3_9FLAO</name>
<dbReference type="KEGG" id="fnk:E1750_12740"/>
<proteinExistence type="predicted"/>
<accession>A0A4P6YGE3</accession>
<feature type="compositionally biased region" description="Polar residues" evidence="1">
    <location>
        <begin position="97"/>
        <end position="114"/>
    </location>
</feature>
<evidence type="ECO:0000313" key="3">
    <source>
        <dbReference type="Proteomes" id="UP000291124"/>
    </source>
</evidence>
<evidence type="ECO:0000313" key="2">
    <source>
        <dbReference type="EMBL" id="QBN19630.1"/>
    </source>
</evidence>
<feature type="region of interest" description="Disordered" evidence="1">
    <location>
        <begin position="23"/>
        <end position="114"/>
    </location>
</feature>
<dbReference type="RefSeq" id="WP_133277146.1">
    <property type="nucleotide sequence ID" value="NZ_CP037933.1"/>
</dbReference>
<dbReference type="PROSITE" id="PS51257">
    <property type="entry name" value="PROKAR_LIPOPROTEIN"/>
    <property type="match status" value="1"/>
</dbReference>
<sequence length="240" mass="26789">MRDYKRILLVLIITLSIISCGRNKEENTSNPSPENEQKTEKETTGISKDTTVVTTSTEENETKGSVLNNARFTKKPKQATANENTNTKPGDVPEGNEVTTTRPNSTVDTKTKKTATPSKYTIQKILIGCKIGETLTQDELSQHLEIPKEAIKLVKSITKISEDEIDIKWNSTWLVEKVSDAKFKDGRLKASIINNTVYISGGAIAIKYDRKIYTDLVVKGRKAYIPTVEGYYWKIGNGKD</sequence>
<evidence type="ECO:0000256" key="1">
    <source>
        <dbReference type="SAM" id="MobiDB-lite"/>
    </source>
</evidence>
<gene>
    <name evidence="2" type="ORF">E1750_12740</name>
</gene>
<organism evidence="2 3">
    <name type="scientific">Flavobacterium nackdongense</name>
    <dbReference type="NCBI Taxonomy" id="2547394"/>
    <lineage>
        <taxon>Bacteria</taxon>
        <taxon>Pseudomonadati</taxon>
        <taxon>Bacteroidota</taxon>
        <taxon>Flavobacteriia</taxon>
        <taxon>Flavobacteriales</taxon>
        <taxon>Flavobacteriaceae</taxon>
        <taxon>Flavobacterium</taxon>
    </lineage>
</organism>
<dbReference type="AlphaFoldDB" id="A0A4P6YGE3"/>
<dbReference type="OrthoDB" id="1346014at2"/>
<dbReference type="EMBL" id="CP037933">
    <property type="protein sequence ID" value="QBN19630.1"/>
    <property type="molecule type" value="Genomic_DNA"/>
</dbReference>
<reference evidence="3" key="1">
    <citation type="submission" date="2019-03" db="EMBL/GenBank/DDBJ databases">
        <title>Flavobacterium sp.</title>
        <authorList>
            <person name="Kim H."/>
        </authorList>
    </citation>
    <scope>NUCLEOTIDE SEQUENCE [LARGE SCALE GENOMIC DNA]</scope>
    <source>
        <strain evidence="3">GS13</strain>
    </source>
</reference>
<protein>
    <recommendedName>
        <fullName evidence="4">Lipoprotein</fullName>
    </recommendedName>
</protein>
<feature type="compositionally biased region" description="Polar residues" evidence="1">
    <location>
        <begin position="79"/>
        <end position="88"/>
    </location>
</feature>
<dbReference type="Proteomes" id="UP000291124">
    <property type="component" value="Chromosome"/>
</dbReference>
<evidence type="ECO:0008006" key="4">
    <source>
        <dbReference type="Google" id="ProtNLM"/>
    </source>
</evidence>
<keyword evidence="3" id="KW-1185">Reference proteome</keyword>